<organism evidence="1 2">
    <name type="scientific">Xylaria curta</name>
    <dbReference type="NCBI Taxonomy" id="42375"/>
    <lineage>
        <taxon>Eukaryota</taxon>
        <taxon>Fungi</taxon>
        <taxon>Dikarya</taxon>
        <taxon>Ascomycota</taxon>
        <taxon>Pezizomycotina</taxon>
        <taxon>Sordariomycetes</taxon>
        <taxon>Xylariomycetidae</taxon>
        <taxon>Xylariales</taxon>
        <taxon>Xylariaceae</taxon>
        <taxon>Xylaria</taxon>
    </lineage>
</organism>
<evidence type="ECO:0000313" key="1">
    <source>
        <dbReference type="EMBL" id="KAJ2991455.1"/>
    </source>
</evidence>
<reference evidence="1" key="1">
    <citation type="submission" date="2022-10" db="EMBL/GenBank/DDBJ databases">
        <title>Genome Sequence of Xylaria curta.</title>
        <authorList>
            <person name="Buettner E."/>
        </authorList>
    </citation>
    <scope>NUCLEOTIDE SEQUENCE</scope>
    <source>
        <strain evidence="1">Babe10</strain>
    </source>
</reference>
<comment type="caution">
    <text evidence="1">The sequence shown here is derived from an EMBL/GenBank/DDBJ whole genome shotgun (WGS) entry which is preliminary data.</text>
</comment>
<evidence type="ECO:0000313" key="2">
    <source>
        <dbReference type="Proteomes" id="UP001143856"/>
    </source>
</evidence>
<keyword evidence="2" id="KW-1185">Reference proteome</keyword>
<accession>A0ACC1PGK4</accession>
<name>A0ACC1PGK4_9PEZI</name>
<dbReference type="Proteomes" id="UP001143856">
    <property type="component" value="Unassembled WGS sequence"/>
</dbReference>
<protein>
    <submittedName>
        <fullName evidence="1">Uncharacterized protein</fullName>
    </submittedName>
</protein>
<proteinExistence type="predicted"/>
<dbReference type="EMBL" id="JAPDGR010000330">
    <property type="protein sequence ID" value="KAJ2991455.1"/>
    <property type="molecule type" value="Genomic_DNA"/>
</dbReference>
<gene>
    <name evidence="1" type="ORF">NUW58_g2510</name>
</gene>
<sequence length="585" mass="64916">MSYPQMQPLPAQLGLFSQLMVNWSESLVVREKALSLSGDSFHVKTTNGEPLLQVNGEISSLFNRTHICDMEGNLLYTIRKKLIALSPSFYTEDANGNVILEVKSRFIGPPKTICTFNPPSGKEQSLLVEGNISDIEAKILDEATGQPVAIVDRECLVMRPAIGGHQTYVVTVAPNVDIALIMVKSRWHVPLQVAGTALTILGYALGHMHGGREFRHDNVHSKFATPISLMLFAQVIFGIYLKLHIERGIHGKIRRVVKLGHGIVGKALPVFAWTQMLFGGITALGFCQGDHVGQCLAHFIMGSAFIAYGILLTILLLVGQLWLKRTGRSQEFFDSAVITAWGVVNTFTEHRWGTKWAENDWQHTTMGIVWWCAGLVGIWLSRDRDGRPQRNFIPGFIILITGWAFGGHPQHTQVSAEVHKMYGYTLMAAGATRIIEVSFVLRDRPTFSADGRETNSFQYIPVFLLYASGFMFMGATEEQMELISNSGMDHVAYILILFSLAALLFLFTLMLIHVYDQNANAGSLQKDNVHLGPRLGDDVPVRDANEFELEALMSDDEDDDTTKHTQGDDESLNSTLGKNSDGHAR</sequence>